<evidence type="ECO:0000313" key="2">
    <source>
        <dbReference type="Proteomes" id="UP001501490"/>
    </source>
</evidence>
<evidence type="ECO:0000313" key="1">
    <source>
        <dbReference type="EMBL" id="GAA3643814.1"/>
    </source>
</evidence>
<dbReference type="EMBL" id="BAABAB010000057">
    <property type="protein sequence ID" value="GAA3643814.1"/>
    <property type="molecule type" value="Genomic_DNA"/>
</dbReference>
<evidence type="ECO:0008006" key="3">
    <source>
        <dbReference type="Google" id="ProtNLM"/>
    </source>
</evidence>
<protein>
    <recommendedName>
        <fullName evidence="3">Exo-alpha-sialidase</fullName>
    </recommendedName>
</protein>
<dbReference type="InterPro" id="IPR052025">
    <property type="entry name" value="Xyloglucanase_GH74"/>
</dbReference>
<dbReference type="Gene3D" id="2.130.10.10">
    <property type="entry name" value="YVTN repeat-like/Quinoprotein amine dehydrogenase"/>
    <property type="match status" value="3"/>
</dbReference>
<dbReference type="SUPFAM" id="SSF110296">
    <property type="entry name" value="Oligoxyloglucan reducing end-specific cellobiohydrolase"/>
    <property type="match status" value="2"/>
</dbReference>
<dbReference type="PANTHER" id="PTHR43739">
    <property type="entry name" value="XYLOGLUCANASE (EUROFUNG)"/>
    <property type="match status" value="1"/>
</dbReference>
<dbReference type="PANTHER" id="PTHR43739:SF5">
    <property type="entry name" value="EXO-ALPHA-SIALIDASE"/>
    <property type="match status" value="1"/>
</dbReference>
<dbReference type="InterPro" id="IPR015943">
    <property type="entry name" value="WD40/YVTN_repeat-like_dom_sf"/>
</dbReference>
<dbReference type="Proteomes" id="UP001501490">
    <property type="component" value="Unassembled WGS sequence"/>
</dbReference>
<dbReference type="RefSeq" id="WP_344810136.1">
    <property type="nucleotide sequence ID" value="NZ_BAABAB010000057.1"/>
</dbReference>
<organism evidence="1 2">
    <name type="scientific">Microlunatus ginsengisoli</name>
    <dbReference type="NCBI Taxonomy" id="363863"/>
    <lineage>
        <taxon>Bacteria</taxon>
        <taxon>Bacillati</taxon>
        <taxon>Actinomycetota</taxon>
        <taxon>Actinomycetes</taxon>
        <taxon>Propionibacteriales</taxon>
        <taxon>Propionibacteriaceae</taxon>
        <taxon>Microlunatus</taxon>
    </lineage>
</organism>
<gene>
    <name evidence="1" type="ORF">GCM10022236_53060</name>
</gene>
<proteinExistence type="predicted"/>
<reference evidence="2" key="1">
    <citation type="journal article" date="2019" name="Int. J. Syst. Evol. Microbiol.">
        <title>The Global Catalogue of Microorganisms (GCM) 10K type strain sequencing project: providing services to taxonomists for standard genome sequencing and annotation.</title>
        <authorList>
            <consortium name="The Broad Institute Genomics Platform"/>
            <consortium name="The Broad Institute Genome Sequencing Center for Infectious Disease"/>
            <person name="Wu L."/>
            <person name="Ma J."/>
        </authorList>
    </citation>
    <scope>NUCLEOTIDE SEQUENCE [LARGE SCALE GENOMIC DNA]</scope>
    <source>
        <strain evidence="2">JCM 16929</strain>
    </source>
</reference>
<accession>A0ABP7AYQ4</accession>
<comment type="caution">
    <text evidence="1">The sequence shown here is derived from an EMBL/GenBank/DDBJ whole genome shotgun (WGS) entry which is preliminary data.</text>
</comment>
<sequence>MPDTIVDVSPDLPFGMQVGGQNTGGRIVTVAADPQDRLRLYAAGELSGTWTSGDGGRSWRQSARGLGNGNSCMAPPVLAIDPRNHRRLLYTTFEDFRPGGPTTGLYLSTDAALTWRRVPLPVPVGKRYGTVGFAGGPTSGDHPWLLTANGLLVADTTRPVFDSPRQWLLVPGPSTTLGGPGLALAHVVSVGDTIIGCAGNTVYAAGVESLLRARGNDASPWVASAGLPNDFVASVLTLAPVVPGSIHPVLVLGTTGRDSTSILQLWSVDVGVSAAVRVGTLPDPGGSGTVVVGAPPGLRPDGSYDIIVGDGLNFCQAVVINPRRSPQINGEFEQIADVHRDTWSIAFSADYGTSSESPAIYLAHDGGITVRHGRQWVTAMHGLHAYKSANLAGVTVDDVDSLYLPAGDNDLWASRNGGATWESMGNLLGDAGVALVDPRVPGQVAAARNGTVAIYRSPSPLRLTAGGADSRYYAIRGARSGSLTALAPEGGTEPPQNPGLTQILTAPTGDKPVSAGDYITINNGADEGGLAQIVRSDRTSQLPGGAVQRTWRYVTGVKTNPRFAPGSVLAIAASGGHRHPRIYILHSTSHGNELLRSDIDPTSATFEEFTLCSGDTNRGQPTAPMTLHVNPWNRNQLYVWDDAHGNSTIRSSTDGGTTWHEEPALKARATNNGEYSFGFQRSKGTIRCGPLQSVTFSPTNDQMRLAVTFPGGLAFSPNAGANWYAIGDDLRGTGALAGVRSLRDLVAYPYSAYLTGTTDSFRLYIAMLGRGLVRIDTALSTTNSLP</sequence>
<name>A0ABP7AYQ4_9ACTN</name>
<keyword evidence="2" id="KW-1185">Reference proteome</keyword>